<gene>
    <name evidence="1" type="ORF">Cph01nite_09580</name>
</gene>
<proteinExistence type="predicted"/>
<comment type="caution">
    <text evidence="1">The sequence shown here is derived from an EMBL/GenBank/DDBJ whole genome shotgun (WGS) entry which is preliminary data.</text>
</comment>
<dbReference type="Proteomes" id="UP000614741">
    <property type="component" value="Unassembled WGS sequence"/>
</dbReference>
<reference evidence="1 2" key="1">
    <citation type="submission" date="2021-01" db="EMBL/GenBank/DDBJ databases">
        <title>Whole genome shotgun sequence of Cellulomonas phragmiteti NBRC 110785.</title>
        <authorList>
            <person name="Komaki H."/>
            <person name="Tamura T."/>
        </authorList>
    </citation>
    <scope>NUCLEOTIDE SEQUENCE [LARGE SCALE GENOMIC DNA]</scope>
    <source>
        <strain evidence="1 2">NBRC 110785</strain>
    </source>
</reference>
<accession>A0ABQ4DIL6</accession>
<keyword evidence="2" id="KW-1185">Reference proteome</keyword>
<name>A0ABQ4DIL6_9CELL</name>
<protein>
    <submittedName>
        <fullName evidence="1">Uncharacterized protein</fullName>
    </submittedName>
</protein>
<evidence type="ECO:0000313" key="1">
    <source>
        <dbReference type="EMBL" id="GIG39196.1"/>
    </source>
</evidence>
<organism evidence="1 2">
    <name type="scientific">Cellulomonas phragmiteti</name>
    <dbReference type="NCBI Taxonomy" id="478780"/>
    <lineage>
        <taxon>Bacteria</taxon>
        <taxon>Bacillati</taxon>
        <taxon>Actinomycetota</taxon>
        <taxon>Actinomycetes</taxon>
        <taxon>Micrococcales</taxon>
        <taxon>Cellulomonadaceae</taxon>
        <taxon>Cellulomonas</taxon>
    </lineage>
</organism>
<sequence length="167" mass="18066">MTPQEEDRRLLTRLRAMWERRDPVPDGLARSVLAVLATEGLDEEYAMLTLVASTDRLAGVRGGVESRTLTFGSGEVTVMLRVSPLGDRRRRLDGWITPSAAYDVRLDRRGAAGEAGELRTTSTPLGRFEIADVAAGTVTLRLLAVAAQVPADDGVAPLWLTTPPLTL</sequence>
<dbReference type="RefSeq" id="WP_203671663.1">
    <property type="nucleotide sequence ID" value="NZ_BONP01000004.1"/>
</dbReference>
<evidence type="ECO:0000313" key="2">
    <source>
        <dbReference type="Proteomes" id="UP000614741"/>
    </source>
</evidence>
<dbReference type="EMBL" id="BONP01000004">
    <property type="protein sequence ID" value="GIG39196.1"/>
    <property type="molecule type" value="Genomic_DNA"/>
</dbReference>